<name>A0A5B8JJI4_9ACTN</name>
<dbReference type="AlphaFoldDB" id="A0A5B8JJI4"/>
<organism evidence="1 2">
    <name type="scientific">Streptomyces qinzhouensis</name>
    <dbReference type="NCBI Taxonomy" id="2599401"/>
    <lineage>
        <taxon>Bacteria</taxon>
        <taxon>Bacillati</taxon>
        <taxon>Actinomycetota</taxon>
        <taxon>Actinomycetes</taxon>
        <taxon>Kitasatosporales</taxon>
        <taxon>Streptomycetaceae</taxon>
        <taxon>Streptomyces</taxon>
    </lineage>
</organism>
<dbReference type="EMBL" id="CP042266">
    <property type="protein sequence ID" value="QDY78000.1"/>
    <property type="molecule type" value="Genomic_DNA"/>
</dbReference>
<protein>
    <recommendedName>
        <fullName evidence="3">Exo-alpha-sialidase</fullName>
    </recommendedName>
</protein>
<dbReference type="Proteomes" id="UP000320580">
    <property type="component" value="Chromosome"/>
</dbReference>
<reference evidence="1 2" key="1">
    <citation type="submission" date="2019-07" db="EMBL/GenBank/DDBJ databases">
        <authorList>
            <person name="Zhu P."/>
        </authorList>
    </citation>
    <scope>NUCLEOTIDE SEQUENCE [LARGE SCALE GENOMIC DNA]</scope>
    <source>
        <strain evidence="1 2">SSL-25</strain>
    </source>
</reference>
<dbReference type="RefSeq" id="WP_146481322.1">
    <property type="nucleotide sequence ID" value="NZ_CP042266.1"/>
</dbReference>
<keyword evidence="2" id="KW-1185">Reference proteome</keyword>
<dbReference type="SUPFAM" id="SSF89372">
    <property type="entry name" value="Fucose-specific lectin"/>
    <property type="match status" value="1"/>
</dbReference>
<accession>A0A5B8JJI4</accession>
<gene>
    <name evidence="1" type="ORF">FQU76_17490</name>
</gene>
<evidence type="ECO:0000313" key="2">
    <source>
        <dbReference type="Proteomes" id="UP000320580"/>
    </source>
</evidence>
<evidence type="ECO:0008006" key="3">
    <source>
        <dbReference type="Google" id="ProtNLM"/>
    </source>
</evidence>
<evidence type="ECO:0000313" key="1">
    <source>
        <dbReference type="EMBL" id="QDY78000.1"/>
    </source>
</evidence>
<sequence>MSQQVHHTPTPRRPISARAALIGAVLTPALLLGGATSASAGVTGPWSTPVSLSATGADTVHVAEVRTAGNGDVVAATFRQSPGSAQTDLLVSIRPAGSAVWGAPAVVDTLPTGTRNATLVPGPDGSLTLTWVKVGTAQNTIRTAALAPGATAFSAPADIAAGADYIAPSTAVGTGGRAITTWLRQGDRITDVYVSERPAAGGAWSAPVKLDHTPAETLEGTLEPLVAPDGTATVLWHENRADGSSVIAADLAPGSGAWTTARKLSGTSDAVVPRAAVAPDGSAVLSWLRTPAGAFGPEALDVLVRPAGSTQWGAPQKAADVDSAAASRPLIGPDGQITMVWRGYGANGFRIHATTRATATGTWSPATTLTNGYPRDEYDAEIGPDGSVHVLWTEQDDTGFSQVVHYAGRTGGAWSAPAALMAQPSGVAEGHVAGGPAGRTTAVWQDAPDAVSGKVWSAGTGL</sequence>
<proteinExistence type="predicted"/>
<dbReference type="KEGG" id="sqz:FQU76_17490"/>
<dbReference type="OrthoDB" id="614750at2"/>